<name>A0A1R1XVG5_9FUNG</name>
<reference evidence="7 8" key="1">
    <citation type="submission" date="2017-01" db="EMBL/GenBank/DDBJ databases">
        <authorList>
            <person name="Mah S.A."/>
            <person name="Swanson W.J."/>
            <person name="Moy G.W."/>
            <person name="Vacquier V.D."/>
        </authorList>
    </citation>
    <scope>NUCLEOTIDE SEQUENCE [LARGE SCALE GENOMIC DNA]</scope>
    <source>
        <strain evidence="7 8">GSMNP</strain>
    </source>
</reference>
<dbReference type="AlphaFoldDB" id="A0A1R1XVG5"/>
<sequence length="482" mass="52729">MSSNINALDNKSNPLSDISDSCSSDQGLYEDEFFYPKNVEEDFCRNFSCCGLILGDLHDLLQHYESCHVKFEDDSQSVNISDSKYYANSWTKSSPEYNMGVDVPISFTMSSSNSDIISTDQSSLSDNISPSKINLAQNDNSDFMLSDSEDFSNTLELMRSSSGIDSIHFEKLYEQLGSNLSVDIGSCLDIGSGINSGIATPALLSSQSSATASAENSPPLSPSLNTPTISDATKDSIFDFDFMFQNTNFAINNQDNTQFKKNNFNRLKLSGKLNNPSPLGLTFGSSALSLYDDDIISALANSTDPLFLVKDETPSNTSSPTETSTNKARNNESQKRSFSTMQRSNDGGSGAAPKSKKSNNGVINIPASISAAMADAAFNEKARQNYSRIHRDDKPHRCLVNGCDKAYKNPNGLKYHALHGHCNIDITSCSKPYKCLVPNCFRSYKNLNGLKYHILHSHSIVDEESYTLNPCSTTASNDEVLV</sequence>
<dbReference type="GO" id="GO:0005634">
    <property type="term" value="C:nucleus"/>
    <property type="evidence" value="ECO:0007669"/>
    <property type="project" value="TreeGrafter"/>
</dbReference>
<evidence type="ECO:0000256" key="4">
    <source>
        <dbReference type="ARBA" id="ARBA00022833"/>
    </source>
</evidence>
<proteinExistence type="predicted"/>
<organism evidence="7 8">
    <name type="scientific">Smittium culicis</name>
    <dbReference type="NCBI Taxonomy" id="133412"/>
    <lineage>
        <taxon>Eukaryota</taxon>
        <taxon>Fungi</taxon>
        <taxon>Fungi incertae sedis</taxon>
        <taxon>Zoopagomycota</taxon>
        <taxon>Kickxellomycotina</taxon>
        <taxon>Harpellomycetes</taxon>
        <taxon>Harpellales</taxon>
        <taxon>Legeriomycetaceae</taxon>
        <taxon>Smittium</taxon>
    </lineage>
</organism>
<feature type="domain" description="C2H2-type" evidence="6">
    <location>
        <begin position="398"/>
        <end position="421"/>
    </location>
</feature>
<keyword evidence="4" id="KW-0862">Zinc</keyword>
<feature type="domain" description="C2H2-type" evidence="6">
    <location>
        <begin position="435"/>
        <end position="458"/>
    </location>
</feature>
<comment type="caution">
    <text evidence="7">The sequence shown here is derived from an EMBL/GenBank/DDBJ whole genome shotgun (WGS) entry which is preliminary data.</text>
</comment>
<keyword evidence="3" id="KW-0863">Zinc-finger</keyword>
<keyword evidence="8" id="KW-1185">Reference proteome</keyword>
<evidence type="ECO:0000256" key="5">
    <source>
        <dbReference type="SAM" id="MobiDB-lite"/>
    </source>
</evidence>
<evidence type="ECO:0000256" key="1">
    <source>
        <dbReference type="ARBA" id="ARBA00022723"/>
    </source>
</evidence>
<dbReference type="PROSITE" id="PS00028">
    <property type="entry name" value="ZINC_FINGER_C2H2_1"/>
    <property type="match status" value="2"/>
</dbReference>
<dbReference type="InterPro" id="IPR013087">
    <property type="entry name" value="Znf_C2H2_type"/>
</dbReference>
<dbReference type="InterPro" id="IPR036236">
    <property type="entry name" value="Znf_C2H2_sf"/>
</dbReference>
<dbReference type="Gene3D" id="3.30.160.60">
    <property type="entry name" value="Classic Zinc Finger"/>
    <property type="match status" value="1"/>
</dbReference>
<dbReference type="OrthoDB" id="3269380at2759"/>
<keyword evidence="1" id="KW-0479">Metal-binding</keyword>
<feature type="region of interest" description="Disordered" evidence="5">
    <location>
        <begin position="309"/>
        <end position="360"/>
    </location>
</feature>
<dbReference type="EMBL" id="LSSN01001688">
    <property type="protein sequence ID" value="OMJ18657.1"/>
    <property type="molecule type" value="Genomic_DNA"/>
</dbReference>
<evidence type="ECO:0000313" key="7">
    <source>
        <dbReference type="EMBL" id="OMJ18657.1"/>
    </source>
</evidence>
<dbReference type="Proteomes" id="UP000187283">
    <property type="component" value="Unassembled WGS sequence"/>
</dbReference>
<evidence type="ECO:0000256" key="3">
    <source>
        <dbReference type="ARBA" id="ARBA00022771"/>
    </source>
</evidence>
<dbReference type="STRING" id="133412.A0A1R1XVG5"/>
<keyword evidence="2" id="KW-0677">Repeat</keyword>
<gene>
    <name evidence="7" type="ORF">AYI70_g5226</name>
</gene>
<dbReference type="GO" id="GO:0008270">
    <property type="term" value="F:zinc ion binding"/>
    <property type="evidence" value="ECO:0007669"/>
    <property type="project" value="UniProtKB-KW"/>
</dbReference>
<accession>A0A1R1XVG5</accession>
<protein>
    <submittedName>
        <fullName evidence="7">Zinc finger protein sfp1</fullName>
    </submittedName>
</protein>
<dbReference type="SUPFAM" id="SSF57667">
    <property type="entry name" value="beta-beta-alpha zinc fingers"/>
    <property type="match status" value="1"/>
</dbReference>
<feature type="region of interest" description="Disordered" evidence="5">
    <location>
        <begin position="209"/>
        <end position="228"/>
    </location>
</feature>
<dbReference type="PANTHER" id="PTHR23057">
    <property type="entry name" value="JUXTAPOSED WITH ANOTHER ZINC FINGER PROTEIN 1"/>
    <property type="match status" value="1"/>
</dbReference>
<evidence type="ECO:0000259" key="6">
    <source>
        <dbReference type="PROSITE" id="PS00028"/>
    </source>
</evidence>
<dbReference type="InterPro" id="IPR051580">
    <property type="entry name" value="ZnF-Chromatin_assoc"/>
</dbReference>
<feature type="compositionally biased region" description="Polar residues" evidence="5">
    <location>
        <begin position="336"/>
        <end position="346"/>
    </location>
</feature>
<evidence type="ECO:0000256" key="2">
    <source>
        <dbReference type="ARBA" id="ARBA00022737"/>
    </source>
</evidence>
<evidence type="ECO:0000313" key="8">
    <source>
        <dbReference type="Proteomes" id="UP000187283"/>
    </source>
</evidence>
<dbReference type="PANTHER" id="PTHR23057:SF0">
    <property type="entry name" value="JUXTAPOSED WITH ANOTHER ZINC FINGER PROTEIN 1"/>
    <property type="match status" value="1"/>
</dbReference>
<feature type="compositionally biased region" description="Low complexity" evidence="5">
    <location>
        <begin position="314"/>
        <end position="326"/>
    </location>
</feature>
<dbReference type="SMART" id="SM00355">
    <property type="entry name" value="ZnF_C2H2"/>
    <property type="match status" value="2"/>
</dbReference>